<dbReference type="EMBL" id="AP025293">
    <property type="protein sequence ID" value="BDD00646.1"/>
    <property type="molecule type" value="Genomic_DNA"/>
</dbReference>
<dbReference type="RefSeq" id="WP_338398471.1">
    <property type="nucleotide sequence ID" value="NZ_AP025293.1"/>
</dbReference>
<dbReference type="Proteomes" id="UP001354989">
    <property type="component" value="Plasmid pPP1"/>
</dbReference>
<proteinExistence type="predicted"/>
<feature type="signal peptide" evidence="1">
    <location>
        <begin position="1"/>
        <end position="20"/>
    </location>
</feature>
<keyword evidence="2" id="KW-0614">Plasmid</keyword>
<organism evidence="2 3">
    <name type="scientific">Persicobacter psychrovividus</name>
    <dbReference type="NCBI Taxonomy" id="387638"/>
    <lineage>
        <taxon>Bacteria</taxon>
        <taxon>Pseudomonadati</taxon>
        <taxon>Bacteroidota</taxon>
        <taxon>Cytophagia</taxon>
        <taxon>Cytophagales</taxon>
        <taxon>Persicobacteraceae</taxon>
        <taxon>Persicobacter</taxon>
    </lineage>
</organism>
<evidence type="ECO:0000313" key="3">
    <source>
        <dbReference type="Proteomes" id="UP001354989"/>
    </source>
</evidence>
<evidence type="ECO:0000256" key="1">
    <source>
        <dbReference type="SAM" id="SignalP"/>
    </source>
</evidence>
<name>A0ABM7VI62_9BACT</name>
<keyword evidence="3" id="KW-1185">Reference proteome</keyword>
<accession>A0ABM7VI62</accession>
<geneLocation type="plasmid" evidence="2 3">
    <name>pPP1</name>
</geneLocation>
<feature type="chain" id="PRO_5047240510" evidence="1">
    <location>
        <begin position="21"/>
        <end position="192"/>
    </location>
</feature>
<keyword evidence="1" id="KW-0732">Signal</keyword>
<sequence length="192" mass="21455">MTTRLSLFFCGLMLCFALLAISKSEESVAPPTPVLAPIGNIDFDMTKVYAPVYTADSQLKTTISAPRSIDNYQQLSIYQQYIFISETLEGIHVIDNSTPAAPKPVGFIEVPSMMGFVLRDDKLYCQYLGHFVVLEFDIQEMAVREVQRLENELPYNPFDFLPAGLKIVCPEGDNGAIIGWKATDLTDSKCQR</sequence>
<reference evidence="2 3" key="1">
    <citation type="submission" date="2021-12" db="EMBL/GenBank/DDBJ databases">
        <title>Genome sequencing of bacteria with rrn-lacking chromosome and rrn-plasmid.</title>
        <authorList>
            <person name="Anda M."/>
            <person name="Iwasaki W."/>
        </authorList>
    </citation>
    <scope>NUCLEOTIDE SEQUENCE [LARGE SCALE GENOMIC DNA]</scope>
    <source>
        <strain evidence="2 3">NBRC 101262</strain>
        <plasmid evidence="2 3">pPP1</plasmid>
    </source>
</reference>
<evidence type="ECO:0000313" key="2">
    <source>
        <dbReference type="EMBL" id="BDD00646.1"/>
    </source>
</evidence>
<gene>
    <name evidence="2" type="ORF">PEPS_29260</name>
</gene>
<protein>
    <submittedName>
        <fullName evidence="2">Uncharacterized protein</fullName>
    </submittedName>
</protein>